<feature type="binding site" description="axial binding residue" evidence="7">
    <location>
        <position position="178"/>
    </location>
    <ligand>
        <name>heme</name>
        <dbReference type="ChEBI" id="CHEBI:30413"/>
    </ligand>
    <ligandPart>
        <name>Fe</name>
        <dbReference type="ChEBI" id="CHEBI:18248"/>
    </ligandPart>
</feature>
<keyword evidence="5 7" id="KW-0408">Iron</keyword>
<sequence>MKRSMVPIEAEIDSNLLNFLCYSRNEDGELNPENQVVDECVTFIFAGEDTTASTLSWIMYHLSLNPHIQKIMQEEIDRVLQGNRPTFTNLHSLHYCQNVIKETMRISPVVPILPRMLGKDYIIDGHLVKKGTLIHLFLYGVHVDPKIWKDPKEFNPERWEDSAKSFHWLPFSAGQRNCIGQKFAMQELLIAIAMIFQKFSVVYNDEKKISPVFEGVLIPKNLEIKFIPRLQEEKE</sequence>
<keyword evidence="4 8" id="KW-0560">Oxidoreductase</keyword>
<dbReference type="InterPro" id="IPR050196">
    <property type="entry name" value="Cytochrome_P450_Monoox"/>
</dbReference>
<evidence type="ECO:0008006" key="10">
    <source>
        <dbReference type="Google" id="ProtNLM"/>
    </source>
</evidence>
<dbReference type="PROSITE" id="PS00086">
    <property type="entry name" value="CYTOCHROME_P450"/>
    <property type="match status" value="1"/>
</dbReference>
<dbReference type="PANTHER" id="PTHR24291:SF50">
    <property type="entry name" value="BIFUNCTIONAL ALBAFLAVENONE MONOOXYGENASE_TERPENE SYNTHASE"/>
    <property type="match status" value="1"/>
</dbReference>
<dbReference type="GO" id="GO:0004497">
    <property type="term" value="F:monooxygenase activity"/>
    <property type="evidence" value="ECO:0007669"/>
    <property type="project" value="UniProtKB-KW"/>
</dbReference>
<organism evidence="9">
    <name type="scientific">Arcella intermedia</name>
    <dbReference type="NCBI Taxonomy" id="1963864"/>
    <lineage>
        <taxon>Eukaryota</taxon>
        <taxon>Amoebozoa</taxon>
        <taxon>Tubulinea</taxon>
        <taxon>Elardia</taxon>
        <taxon>Arcellinida</taxon>
        <taxon>Sphaerothecina</taxon>
        <taxon>Arcellidae</taxon>
        <taxon>Arcella</taxon>
    </lineage>
</organism>
<dbReference type="GO" id="GO:0020037">
    <property type="term" value="F:heme binding"/>
    <property type="evidence" value="ECO:0007669"/>
    <property type="project" value="InterPro"/>
</dbReference>
<dbReference type="AlphaFoldDB" id="A0A6B2LCW6"/>
<dbReference type="InterPro" id="IPR001128">
    <property type="entry name" value="Cyt_P450"/>
</dbReference>
<evidence type="ECO:0000256" key="8">
    <source>
        <dbReference type="RuleBase" id="RU000461"/>
    </source>
</evidence>
<proteinExistence type="inferred from homology"/>
<dbReference type="EMBL" id="GIBP01005609">
    <property type="protein sequence ID" value="NDV34578.1"/>
    <property type="molecule type" value="Transcribed_RNA"/>
</dbReference>
<dbReference type="Pfam" id="PF00067">
    <property type="entry name" value="p450"/>
    <property type="match status" value="1"/>
</dbReference>
<reference evidence="9" key="1">
    <citation type="journal article" date="2020" name="J. Eukaryot. Microbiol.">
        <title>De novo Sequencing, Assembly and Annotation of the Transcriptome for the Free-Living Testate Amoeba Arcella intermedia.</title>
        <authorList>
            <person name="Ribeiro G.M."/>
            <person name="Porfirio-Sousa A.L."/>
            <person name="Maurer-Alcala X.X."/>
            <person name="Katz L.A."/>
            <person name="Lahr D.J.G."/>
        </authorList>
    </citation>
    <scope>NUCLEOTIDE SEQUENCE</scope>
</reference>
<name>A0A6B2LCW6_9EUKA</name>
<keyword evidence="2 7" id="KW-0349">Heme</keyword>
<comment type="similarity">
    <text evidence="1 8">Belongs to the cytochrome P450 family.</text>
</comment>
<protein>
    <recommendedName>
        <fullName evidence="10">Cytochrome P450</fullName>
    </recommendedName>
</protein>
<dbReference type="GO" id="GO:0005506">
    <property type="term" value="F:iron ion binding"/>
    <property type="evidence" value="ECO:0007669"/>
    <property type="project" value="InterPro"/>
</dbReference>
<keyword evidence="3 7" id="KW-0479">Metal-binding</keyword>
<evidence type="ECO:0000256" key="4">
    <source>
        <dbReference type="ARBA" id="ARBA00023002"/>
    </source>
</evidence>
<accession>A0A6B2LCW6</accession>
<dbReference type="PRINTS" id="PR00463">
    <property type="entry name" value="EP450I"/>
</dbReference>
<dbReference type="InterPro" id="IPR036396">
    <property type="entry name" value="Cyt_P450_sf"/>
</dbReference>
<evidence type="ECO:0000256" key="5">
    <source>
        <dbReference type="ARBA" id="ARBA00023004"/>
    </source>
</evidence>
<dbReference type="Gene3D" id="1.10.630.10">
    <property type="entry name" value="Cytochrome P450"/>
    <property type="match status" value="1"/>
</dbReference>
<dbReference type="InterPro" id="IPR002401">
    <property type="entry name" value="Cyt_P450_E_grp-I"/>
</dbReference>
<keyword evidence="6 8" id="KW-0503">Monooxygenase</keyword>
<comment type="cofactor">
    <cofactor evidence="7">
        <name>heme</name>
        <dbReference type="ChEBI" id="CHEBI:30413"/>
    </cofactor>
</comment>
<evidence type="ECO:0000313" key="9">
    <source>
        <dbReference type="EMBL" id="NDV34578.1"/>
    </source>
</evidence>
<evidence type="ECO:0000256" key="3">
    <source>
        <dbReference type="ARBA" id="ARBA00022723"/>
    </source>
</evidence>
<evidence type="ECO:0000256" key="6">
    <source>
        <dbReference type="ARBA" id="ARBA00023033"/>
    </source>
</evidence>
<dbReference type="PANTHER" id="PTHR24291">
    <property type="entry name" value="CYTOCHROME P450 FAMILY 4"/>
    <property type="match status" value="1"/>
</dbReference>
<evidence type="ECO:0000256" key="1">
    <source>
        <dbReference type="ARBA" id="ARBA00010617"/>
    </source>
</evidence>
<dbReference type="PRINTS" id="PR00385">
    <property type="entry name" value="P450"/>
</dbReference>
<dbReference type="InterPro" id="IPR017972">
    <property type="entry name" value="Cyt_P450_CS"/>
</dbReference>
<evidence type="ECO:0000256" key="2">
    <source>
        <dbReference type="ARBA" id="ARBA00022617"/>
    </source>
</evidence>
<dbReference type="GO" id="GO:0016705">
    <property type="term" value="F:oxidoreductase activity, acting on paired donors, with incorporation or reduction of molecular oxygen"/>
    <property type="evidence" value="ECO:0007669"/>
    <property type="project" value="InterPro"/>
</dbReference>
<dbReference type="SUPFAM" id="SSF48264">
    <property type="entry name" value="Cytochrome P450"/>
    <property type="match status" value="1"/>
</dbReference>
<evidence type="ECO:0000256" key="7">
    <source>
        <dbReference type="PIRSR" id="PIRSR602401-1"/>
    </source>
</evidence>